<evidence type="ECO:0000313" key="3">
    <source>
        <dbReference type="EMBL" id="GAL88628.1"/>
    </source>
</evidence>
<accession>A0A090VNV0</accession>
<dbReference type="EMBL" id="BBNY01000003">
    <property type="protein sequence ID" value="GAL88628.1"/>
    <property type="molecule type" value="Genomic_DNA"/>
</dbReference>
<evidence type="ECO:0008006" key="8">
    <source>
        <dbReference type="Google" id="ProtNLM"/>
    </source>
</evidence>
<comment type="caution">
    <text evidence="1">The sequence shown here is derived from an EMBL/GenBank/DDBJ whole genome shotgun (WGS) entry which is preliminary data.</text>
</comment>
<evidence type="ECO:0000313" key="1">
    <source>
        <dbReference type="EMBL" id="GAL65703.1"/>
    </source>
</evidence>
<evidence type="ECO:0000313" key="7">
    <source>
        <dbReference type="Proteomes" id="UP000251545"/>
    </source>
</evidence>
<reference evidence="4 7" key="2">
    <citation type="submission" date="2018-02" db="EMBL/GenBank/DDBJ databases">
        <title>Genomic Encyclopedia of Archaeal and Bacterial Type Strains, Phase II (KMG-II): from individual species to whole genera.</title>
        <authorList>
            <person name="Goeker M."/>
        </authorList>
    </citation>
    <scope>NUCLEOTIDE SEQUENCE [LARGE SCALE GENOMIC DNA]</scope>
    <source>
        <strain evidence="4 7">DSM 21165</strain>
    </source>
</reference>
<dbReference type="AlphaFoldDB" id="A0A090VNV0"/>
<organism evidence="1 5">
    <name type="scientific">Jejuia pallidilutea</name>
    <dbReference type="NCBI Taxonomy" id="504487"/>
    <lineage>
        <taxon>Bacteria</taxon>
        <taxon>Pseudomonadati</taxon>
        <taxon>Bacteroidota</taxon>
        <taxon>Flavobacteriia</taxon>
        <taxon>Flavobacteriales</taxon>
        <taxon>Flavobacteriaceae</taxon>
        <taxon>Jejuia</taxon>
    </lineage>
</organism>
<evidence type="ECO:0000313" key="4">
    <source>
        <dbReference type="EMBL" id="PQV50525.1"/>
    </source>
</evidence>
<evidence type="ECO:0000313" key="6">
    <source>
        <dbReference type="Proteomes" id="UP000030184"/>
    </source>
</evidence>
<sequence length="142" mass="16833">MYKKIIFPSFFALFFILTGCQDILECIINRKPILSDNRLRTGFIHQDYYDIITSEIKNEARDNAYYYYFSINGEIPRGVDVYFDYRDVIIEGRPLERGRYRFTVTLSVEQANDYYEECENNLNDCDGLCEESTSRTYVLTVN</sequence>
<keyword evidence="6" id="KW-1185">Reference proteome</keyword>
<dbReference type="OrthoDB" id="1435237at2"/>
<dbReference type="RefSeq" id="WP_042240886.1">
    <property type="nucleotide sequence ID" value="NZ_BBNR01000002.1"/>
</dbReference>
<dbReference type="EMBL" id="PVEO01000002">
    <property type="protein sequence ID" value="PQV50525.1"/>
    <property type="molecule type" value="Genomic_DNA"/>
</dbReference>
<proteinExistence type="predicted"/>
<dbReference type="EMBL" id="BBNS01000024">
    <property type="protein sequence ID" value="GAL72397.1"/>
    <property type="molecule type" value="Genomic_DNA"/>
</dbReference>
<dbReference type="EMBL" id="BBNR01000002">
    <property type="protein sequence ID" value="GAL65703.1"/>
    <property type="molecule type" value="Genomic_DNA"/>
</dbReference>
<protein>
    <recommendedName>
        <fullName evidence="8">Lipoprotein</fullName>
    </recommendedName>
</protein>
<evidence type="ECO:0000313" key="2">
    <source>
        <dbReference type="EMBL" id="GAL72397.1"/>
    </source>
</evidence>
<dbReference type="Proteomes" id="UP000030184">
    <property type="component" value="Unassembled WGS sequence"/>
</dbReference>
<dbReference type="Proteomes" id="UP000029641">
    <property type="component" value="Unassembled WGS sequence"/>
</dbReference>
<name>A0A090VNV0_9FLAO</name>
<dbReference type="Proteomes" id="UP000029646">
    <property type="component" value="Unassembled WGS sequence"/>
</dbReference>
<dbReference type="STRING" id="504487.JCM19538_3141"/>
<dbReference type="Proteomes" id="UP000251545">
    <property type="component" value="Unassembled WGS sequence"/>
</dbReference>
<dbReference type="eggNOG" id="ENOG5032ZDP">
    <property type="taxonomic scope" value="Bacteria"/>
</dbReference>
<dbReference type="PROSITE" id="PS51257">
    <property type="entry name" value="PROKAR_LIPOPROTEIN"/>
    <property type="match status" value="1"/>
</dbReference>
<reference evidence="6" key="1">
    <citation type="journal article" date="2014" name="Genome Announc.">
        <title>Draft Genome Sequence of Marine Flavobacterium Jejuia pallidilutea Strain 11shimoA1 and Pigmentation Mutants.</title>
        <authorList>
            <person name="Takatani N."/>
            <person name="Nakanishi M."/>
            <person name="Meirelles P."/>
            <person name="Mino S."/>
            <person name="Suda W."/>
            <person name="Oshima K."/>
            <person name="Hattori M."/>
            <person name="Ohkuma M."/>
            <person name="Hosokawa M."/>
            <person name="Miyashita K."/>
            <person name="Thompson F.L."/>
            <person name="Niwa A."/>
            <person name="Sawabe T."/>
            <person name="Sawabe T."/>
        </authorList>
    </citation>
    <scope>NUCLEOTIDE SEQUENCE [LARGE SCALE GENOMIC DNA]</scope>
    <source>
        <strain evidence="6">JCM 19538</strain>
    </source>
</reference>
<gene>
    <name evidence="4" type="ORF">CLV33_102388</name>
    <name evidence="1" type="ORF">JCM19301_3388</name>
    <name evidence="2" type="ORF">JCM19302_1159</name>
    <name evidence="3" type="ORF">JCM19538_3141</name>
</gene>
<evidence type="ECO:0000313" key="5">
    <source>
        <dbReference type="Proteomes" id="UP000029641"/>
    </source>
</evidence>